<reference evidence="1 2" key="1">
    <citation type="journal article" date="2008" name="Arch. Virol.">
        <title>Molecular confirmation of a new herpesvirus from catfish (Ameiurus melas) by testing the performance of a novel PCR method, designed to target the DNA polymerase gene of alloherpesviruses.</title>
        <authorList>
            <person name="Doszpoly A."/>
            <person name="Kovacs E.R."/>
            <person name="Bovo G."/>
            <person name="LaPatra S.E."/>
            <person name="Harrach B."/>
            <person name="Benko M."/>
        </authorList>
    </citation>
    <scope>NUCLEOTIDE SEQUENCE [LARGE SCALE GENOMIC DNA]</scope>
    <source>
        <strain evidence="2">SRWSHV (Snake River White Sturgeon Herpesvirus)</strain>
    </source>
</reference>
<dbReference type="KEGG" id="vg:40524618"/>
<accession>F6GQ73</accession>
<proteinExistence type="predicted"/>
<evidence type="ECO:0000313" key="1">
    <source>
        <dbReference type="EMBL" id="AEF97693.1"/>
    </source>
</evidence>
<dbReference type="EMBL" id="FJ815289">
    <property type="protein sequence ID" value="AEF97693.1"/>
    <property type="molecule type" value="Genomic_DNA"/>
</dbReference>
<sequence length="217" mass="24705">MDQVLEWNQKSSNFFAQKLQCITNTTLTEMRLMENKLRINSIVNGITKDETFWLDKINSLGFKVAKQKERINKDDSDAVVEPHLELIYNKGTPFVLLQLVHNNNVVYPPTFPTPILQKGTPGKCPLCDQMIPALEPHMINEIKNLKQKVDINANGNWDLNITANIKCLFTKKISKEKRDLILLLKQKYPPLRSPSSSLAAIVDKFITQAQNVISLCS</sequence>
<keyword evidence="2" id="KW-1185">Reference proteome</keyword>
<organism evidence="1 2">
    <name type="scientific">white sturgeon herpesvirus 2</name>
    <dbReference type="NCBI Taxonomy" id="320884"/>
    <lineage>
        <taxon>Viruses</taxon>
        <taxon>Duplodnaviria</taxon>
        <taxon>Heunggongvirae</taxon>
        <taxon>Peploviricota</taxon>
        <taxon>Herviviricetes</taxon>
        <taxon>Herpesvirales</taxon>
        <taxon>Alloherpesviridae</taxon>
        <taxon>Ictavirus</taxon>
        <taxon>Ictavirus acipenseridallo2</taxon>
    </lineage>
</organism>
<dbReference type="RefSeq" id="YP_009664575.1">
    <property type="nucleotide sequence ID" value="NC_043042.1"/>
</dbReference>
<dbReference type="Proteomes" id="UP000243430">
    <property type="component" value="Segment"/>
</dbReference>
<dbReference type="GeneID" id="40524618"/>
<reference evidence="1 2" key="3">
    <citation type="journal article" date="2011" name="Intervirology">
        <title>Comparative analysis of a conserved gene block from the genome of the members of the genus ictalurivirus.</title>
        <authorList>
            <person name="Doszpoly A."/>
            <person name="Benko M."/>
            <person name="Bovo G."/>
            <person name="Lapatra S.E."/>
            <person name="Harrach B."/>
        </authorList>
    </citation>
    <scope>NUCLEOTIDE SEQUENCE [LARGE SCALE GENOMIC DNA]</scope>
    <source>
        <strain evidence="2">SRWSHV (Snake River White Sturgeon Herpesvirus)</strain>
    </source>
</reference>
<protein>
    <submittedName>
        <fullName evidence="1">ORF35</fullName>
    </submittedName>
</protein>
<reference evidence="1 2" key="2">
    <citation type="journal article" date="2011" name="Arch. Virol.">
        <title>Partial genome characterization of acipenserid herpesvirus 2: taxonomical proposal for the demarcation of three subfamilies in Alloherpesviridae.</title>
        <authorList>
            <person name="Doszpoly A."/>
            <person name="Somogyi V."/>
            <person name="Lapatra S.E."/>
            <person name="Benko M."/>
        </authorList>
    </citation>
    <scope>NUCLEOTIDE SEQUENCE [LARGE SCALE GENOMIC DNA]</scope>
    <source>
        <strain evidence="2">SRWSHV (Snake River White Sturgeon Herpesvirus)</strain>
    </source>
</reference>
<evidence type="ECO:0000313" key="2">
    <source>
        <dbReference type="Proteomes" id="UP000243430"/>
    </source>
</evidence>
<name>F6GQ73_9VIRU</name>